<feature type="compositionally biased region" description="Basic residues" evidence="7">
    <location>
        <begin position="228"/>
        <end position="237"/>
    </location>
</feature>
<dbReference type="InterPro" id="IPR023566">
    <property type="entry name" value="PPIase_Fpr3/Fpr4-like"/>
</dbReference>
<reference evidence="10" key="1">
    <citation type="submission" date="2016-10" db="EMBL/GenBank/DDBJ databases">
        <authorList>
            <person name="Jeantristanb JTB J.-T."/>
            <person name="Ricardo R."/>
        </authorList>
    </citation>
    <scope>NUCLEOTIDE SEQUENCE [LARGE SCALE GENOMIC DNA]</scope>
</reference>
<dbReference type="InterPro" id="IPR046357">
    <property type="entry name" value="PPIase_dom_sf"/>
</dbReference>
<evidence type="ECO:0000313" key="10">
    <source>
        <dbReference type="Proteomes" id="UP000249723"/>
    </source>
</evidence>
<gene>
    <name evidence="9" type="ORF">BZ3500_MVSOF-1268-A1-R1_CHR9G10381</name>
</gene>
<evidence type="ECO:0000256" key="1">
    <source>
        <dbReference type="ARBA" id="ARBA00000971"/>
    </source>
</evidence>
<sequence length="395" mass="42568">MSLILGLWSVTLEPGKTYSQNTTPAIQITNISFGAEVKGDARTVVSMKYPDWDPEDSDEEEEDKDEDEDEDDENPVELPKLITKETVLAVLKPNGTEQVQVNINLVEDVEVVEFSITGPNPVHLLGHYIRQEDFDQDPYSDSEYDSNDESIPSDLEEDEDEDEDDESDLEGLSGLIDDDSEDEDPEDEEMDESRFEEIAQPKAASNKRAAEAAPEAGDESISSTLSKNQKKKLAKKLKGADGAAAPAPAPAPAPAAPAVKEAKPATTVEKKEAPKKRCSSVEQSTTQILAGGLQIIDAKKGDGPVAKNGKKVGMRYIGKLENGKIFDSNTKGTPLVFTLGRGEVIKGWEQGVLGMAVGGERKLVIPAALAYGKKGTQGIPGNATLIFDVKLVSVK</sequence>
<evidence type="ECO:0000313" key="9">
    <source>
        <dbReference type="EMBL" id="SCZ99993.1"/>
    </source>
</evidence>
<dbReference type="PIRSF" id="PIRSF001473">
    <property type="entry name" value="FK506-bp_FPR3"/>
    <property type="match status" value="1"/>
</dbReference>
<feature type="compositionally biased region" description="Low complexity" evidence="7">
    <location>
        <begin position="201"/>
        <end position="215"/>
    </location>
</feature>
<evidence type="ECO:0000259" key="8">
    <source>
        <dbReference type="PROSITE" id="PS50059"/>
    </source>
</evidence>
<dbReference type="AlphaFoldDB" id="A0A2X0KT48"/>
<dbReference type="GO" id="GO:0005730">
    <property type="term" value="C:nucleolus"/>
    <property type="evidence" value="ECO:0007669"/>
    <property type="project" value="TreeGrafter"/>
</dbReference>
<dbReference type="EC" id="5.2.1.8" evidence="5"/>
<organism evidence="9 10">
    <name type="scientific">Microbotryum saponariae</name>
    <dbReference type="NCBI Taxonomy" id="289078"/>
    <lineage>
        <taxon>Eukaryota</taxon>
        <taxon>Fungi</taxon>
        <taxon>Dikarya</taxon>
        <taxon>Basidiomycota</taxon>
        <taxon>Pucciniomycotina</taxon>
        <taxon>Microbotryomycetes</taxon>
        <taxon>Microbotryales</taxon>
        <taxon>Microbotryaceae</taxon>
        <taxon>Microbotryum</taxon>
    </lineage>
</organism>
<proteinExistence type="inferred from homology"/>
<feature type="compositionally biased region" description="Acidic residues" evidence="7">
    <location>
        <begin position="52"/>
        <end position="75"/>
    </location>
</feature>
<keyword evidence="4 5" id="KW-0413">Isomerase</keyword>
<feature type="compositionally biased region" description="Acidic residues" evidence="7">
    <location>
        <begin position="135"/>
        <end position="148"/>
    </location>
</feature>
<feature type="compositionally biased region" description="Acidic residues" evidence="7">
    <location>
        <begin position="176"/>
        <end position="191"/>
    </location>
</feature>
<dbReference type="InterPro" id="IPR001179">
    <property type="entry name" value="PPIase_FKBP_dom"/>
</dbReference>
<dbReference type="SUPFAM" id="SSF54534">
    <property type="entry name" value="FKBP-like"/>
    <property type="match status" value="1"/>
</dbReference>
<dbReference type="PROSITE" id="PS50059">
    <property type="entry name" value="FKBP_PPIASE"/>
    <property type="match status" value="1"/>
</dbReference>
<dbReference type="PANTHER" id="PTHR43811:SF19">
    <property type="entry name" value="39 KDA FK506-BINDING NUCLEAR PROTEIN"/>
    <property type="match status" value="1"/>
</dbReference>
<feature type="domain" description="PPIase FKBP-type" evidence="8">
    <location>
        <begin position="309"/>
        <end position="395"/>
    </location>
</feature>
<comment type="catalytic activity">
    <reaction evidence="1 5 6">
        <text>[protein]-peptidylproline (omega=180) = [protein]-peptidylproline (omega=0)</text>
        <dbReference type="Rhea" id="RHEA:16237"/>
        <dbReference type="Rhea" id="RHEA-COMP:10747"/>
        <dbReference type="Rhea" id="RHEA-COMP:10748"/>
        <dbReference type="ChEBI" id="CHEBI:83833"/>
        <dbReference type="ChEBI" id="CHEBI:83834"/>
        <dbReference type="EC" id="5.2.1.8"/>
    </reaction>
</comment>
<dbReference type="PANTHER" id="PTHR43811">
    <property type="entry name" value="FKBP-TYPE PEPTIDYL-PROLYL CIS-TRANS ISOMERASE FKPA"/>
    <property type="match status" value="1"/>
</dbReference>
<keyword evidence="3 5" id="KW-0697">Rotamase</keyword>
<dbReference type="EMBL" id="FMWP01000107">
    <property type="protein sequence ID" value="SCZ99993.1"/>
    <property type="molecule type" value="Genomic_DNA"/>
</dbReference>
<dbReference type="STRING" id="289078.A0A2X0KT48"/>
<keyword evidence="10" id="KW-1185">Reference proteome</keyword>
<accession>A0A2X0KT48</accession>
<feature type="compositionally biased region" description="Basic and acidic residues" evidence="7">
    <location>
        <begin position="260"/>
        <end position="272"/>
    </location>
</feature>
<feature type="region of interest" description="Disordered" evidence="7">
    <location>
        <begin position="47"/>
        <end position="80"/>
    </location>
</feature>
<dbReference type="GO" id="GO:0003755">
    <property type="term" value="F:peptidyl-prolyl cis-trans isomerase activity"/>
    <property type="evidence" value="ECO:0007669"/>
    <property type="project" value="UniProtKB-KW"/>
</dbReference>
<evidence type="ECO:0000256" key="3">
    <source>
        <dbReference type="ARBA" id="ARBA00023110"/>
    </source>
</evidence>
<evidence type="ECO:0000256" key="4">
    <source>
        <dbReference type="ARBA" id="ARBA00023235"/>
    </source>
</evidence>
<evidence type="ECO:0000256" key="6">
    <source>
        <dbReference type="PROSITE-ProRule" id="PRU00277"/>
    </source>
</evidence>
<dbReference type="Gene3D" id="3.10.50.40">
    <property type="match status" value="1"/>
</dbReference>
<dbReference type="InterPro" id="IPR041232">
    <property type="entry name" value="NPL"/>
</dbReference>
<comment type="similarity">
    <text evidence="2">Belongs to the FKBP-type PPIase family. FKBP3/4 subfamily.</text>
</comment>
<protein>
    <recommendedName>
        <fullName evidence="5">FK506-binding protein</fullName>
        <ecNumber evidence="5">5.2.1.8</ecNumber>
    </recommendedName>
</protein>
<dbReference type="FunFam" id="3.10.50.40:FF:000006">
    <property type="entry name" value="Peptidyl-prolyl cis-trans isomerase"/>
    <property type="match status" value="1"/>
</dbReference>
<evidence type="ECO:0000256" key="5">
    <source>
        <dbReference type="PIRNR" id="PIRNR001473"/>
    </source>
</evidence>
<name>A0A2X0KT48_9BASI</name>
<evidence type="ECO:0000256" key="2">
    <source>
        <dbReference type="ARBA" id="ARBA00007838"/>
    </source>
</evidence>
<dbReference type="Gene3D" id="2.60.120.340">
    <property type="entry name" value="Nucleoplasmin core domain"/>
    <property type="match status" value="1"/>
</dbReference>
<evidence type="ECO:0000256" key="7">
    <source>
        <dbReference type="SAM" id="MobiDB-lite"/>
    </source>
</evidence>
<dbReference type="Pfam" id="PF17800">
    <property type="entry name" value="NPL"/>
    <property type="match status" value="1"/>
</dbReference>
<feature type="region of interest" description="Disordered" evidence="7">
    <location>
        <begin position="135"/>
        <end position="283"/>
    </location>
</feature>
<feature type="compositionally biased region" description="Acidic residues" evidence="7">
    <location>
        <begin position="154"/>
        <end position="169"/>
    </location>
</feature>
<dbReference type="GO" id="GO:0000785">
    <property type="term" value="C:chromatin"/>
    <property type="evidence" value="ECO:0007669"/>
    <property type="project" value="TreeGrafter"/>
</dbReference>
<dbReference type="Proteomes" id="UP000249723">
    <property type="component" value="Unassembled WGS sequence"/>
</dbReference>
<dbReference type="OrthoDB" id="1902587at2759"/>
<dbReference type="Pfam" id="PF00254">
    <property type="entry name" value="FKBP_C"/>
    <property type="match status" value="1"/>
</dbReference>